<dbReference type="Proteomes" id="UP000256845">
    <property type="component" value="Unassembled WGS sequence"/>
</dbReference>
<accession>A0A3D9HJV6</accession>
<evidence type="ECO:0000313" key="2">
    <source>
        <dbReference type="Proteomes" id="UP000256845"/>
    </source>
</evidence>
<dbReference type="AlphaFoldDB" id="A0A3D9HJV6"/>
<protein>
    <submittedName>
        <fullName evidence="1">Uncharacterized protein</fullName>
    </submittedName>
</protein>
<dbReference type="EMBL" id="QRDW01000006">
    <property type="protein sequence ID" value="RED49206.1"/>
    <property type="molecule type" value="Genomic_DNA"/>
</dbReference>
<organism evidence="1 2">
    <name type="scientific">Aestuariispira insulae</name>
    <dbReference type="NCBI Taxonomy" id="1461337"/>
    <lineage>
        <taxon>Bacteria</taxon>
        <taxon>Pseudomonadati</taxon>
        <taxon>Pseudomonadota</taxon>
        <taxon>Alphaproteobacteria</taxon>
        <taxon>Rhodospirillales</taxon>
        <taxon>Kiloniellaceae</taxon>
        <taxon>Aestuariispira</taxon>
    </lineage>
</organism>
<keyword evidence="2" id="KW-1185">Reference proteome</keyword>
<reference evidence="1 2" key="1">
    <citation type="submission" date="2018-07" db="EMBL/GenBank/DDBJ databases">
        <title>Genomic Encyclopedia of Type Strains, Phase III (KMG-III): the genomes of soil and plant-associated and newly described type strains.</title>
        <authorList>
            <person name="Whitman W."/>
        </authorList>
    </citation>
    <scope>NUCLEOTIDE SEQUENCE [LARGE SCALE GENOMIC DNA]</scope>
    <source>
        <strain evidence="1 2">CECT 8488</strain>
    </source>
</reference>
<comment type="caution">
    <text evidence="1">The sequence shown here is derived from an EMBL/GenBank/DDBJ whole genome shotgun (WGS) entry which is preliminary data.</text>
</comment>
<evidence type="ECO:0000313" key="1">
    <source>
        <dbReference type="EMBL" id="RED49206.1"/>
    </source>
</evidence>
<sequence>MPAQFPFRKQAQASVSPDAAPSVRNFCFETDGNTLSVLSPEGLPLATWDLRFRRQVSGCISLPLPDAATLMDTDALKEYSARHWLAWNQKERIWHRRILRPEAGTVILMTVEPGENLFFAFRSDEMEIIRDQEDLIFSFSDGALLVLSGFLNRTRQEPPAGFRFKGAEPFQTAPMA</sequence>
<gene>
    <name evidence="1" type="ORF">DFP90_106184</name>
</gene>
<name>A0A3D9HJV6_9PROT</name>
<proteinExistence type="predicted"/>